<dbReference type="NCBIfam" id="NF010794">
    <property type="entry name" value="PRK14198.1"/>
    <property type="match status" value="1"/>
</dbReference>
<dbReference type="NCBIfam" id="NF010791">
    <property type="entry name" value="PRK14195.1"/>
    <property type="match status" value="1"/>
</dbReference>
<dbReference type="GO" id="GO:0046872">
    <property type="term" value="F:metal ion binding"/>
    <property type="evidence" value="ECO:0007669"/>
    <property type="project" value="UniProtKB-KW"/>
</dbReference>
<evidence type="ECO:0000256" key="5">
    <source>
        <dbReference type="ARBA" id="ARBA00022989"/>
    </source>
</evidence>
<evidence type="ECO:0000256" key="8">
    <source>
        <dbReference type="ARBA" id="ARBA00023136"/>
    </source>
</evidence>
<dbReference type="GO" id="GO:0140114">
    <property type="term" value="P:cellular detoxification of fluoride"/>
    <property type="evidence" value="ECO:0007669"/>
    <property type="project" value="UniProtKB-UniRule"/>
</dbReference>
<evidence type="ECO:0000256" key="9">
    <source>
        <dbReference type="ARBA" id="ARBA00023303"/>
    </source>
</evidence>
<reference evidence="13" key="1">
    <citation type="submission" date="2020-02" db="EMBL/GenBank/DDBJ databases">
        <title>Draft genome sequence of Candidatus Afipia apatlaquensis IBT-C3, a potential strain for decolorization of textile dyes.</title>
        <authorList>
            <person name="Sanchez-Reyes A."/>
            <person name="Breton-Deval L."/>
            <person name="Mangelson H."/>
            <person name="Sanchez-Flores A."/>
        </authorList>
    </citation>
    <scope>NUCLEOTIDE SEQUENCE [LARGE SCALE GENOMIC DNA]</scope>
    <source>
        <strain evidence="13">IBT-C3</strain>
    </source>
</reference>
<dbReference type="GO" id="GO:0005886">
    <property type="term" value="C:plasma membrane"/>
    <property type="evidence" value="ECO:0007669"/>
    <property type="project" value="UniProtKB-SubCell"/>
</dbReference>
<name>A0A7C9VIG3_9BRAD</name>
<evidence type="ECO:0000256" key="2">
    <source>
        <dbReference type="ARBA" id="ARBA00022475"/>
    </source>
</evidence>
<keyword evidence="8 12" id="KW-0472">Membrane</keyword>
<evidence type="ECO:0000256" key="1">
    <source>
        <dbReference type="ARBA" id="ARBA00004651"/>
    </source>
</evidence>
<comment type="caution">
    <text evidence="13">The sequence shown here is derived from an EMBL/GenBank/DDBJ whole genome shotgun (WGS) entry which is preliminary data.</text>
</comment>
<dbReference type="HAMAP" id="MF_00454">
    <property type="entry name" value="FluC"/>
    <property type="match status" value="1"/>
</dbReference>
<evidence type="ECO:0000256" key="12">
    <source>
        <dbReference type="HAMAP-Rule" id="MF_00454"/>
    </source>
</evidence>
<dbReference type="EMBL" id="JAAMRR010001173">
    <property type="protein sequence ID" value="NGX97986.1"/>
    <property type="molecule type" value="Genomic_DNA"/>
</dbReference>
<sequence>MMQGYWIVFLGAGIGGALRHGVNVWSARAFGLGFPYGTFTVNIVGSLAMGLLAGYFAFKGDASQPWRLFLATGILGGFTTFSSFSLDVAVLYERGELAMTAFYVLASVIVSVVALFAGMWAMRSLMS</sequence>
<dbReference type="PANTHER" id="PTHR28259:SF1">
    <property type="entry name" value="FLUORIDE EXPORT PROTEIN 1-RELATED"/>
    <property type="match status" value="1"/>
</dbReference>
<dbReference type="AlphaFoldDB" id="A0A7C9VIG3"/>
<keyword evidence="4 12" id="KW-0812">Transmembrane</keyword>
<keyword evidence="12" id="KW-0479">Metal-binding</keyword>
<evidence type="ECO:0000256" key="10">
    <source>
        <dbReference type="ARBA" id="ARBA00035120"/>
    </source>
</evidence>
<dbReference type="Pfam" id="PF02537">
    <property type="entry name" value="CRCB"/>
    <property type="match status" value="1"/>
</dbReference>
<feature type="binding site" evidence="12">
    <location>
        <position position="79"/>
    </location>
    <ligand>
        <name>Na(+)</name>
        <dbReference type="ChEBI" id="CHEBI:29101"/>
        <note>structural</note>
    </ligand>
</feature>
<evidence type="ECO:0000313" key="14">
    <source>
        <dbReference type="Proteomes" id="UP000480266"/>
    </source>
</evidence>
<feature type="binding site" evidence="12">
    <location>
        <position position="76"/>
    </location>
    <ligand>
        <name>Na(+)</name>
        <dbReference type="ChEBI" id="CHEBI:29101"/>
        <note>structural</note>
    </ligand>
</feature>
<protein>
    <recommendedName>
        <fullName evidence="12">Fluoride-specific ion channel FluC</fullName>
    </recommendedName>
</protein>
<keyword evidence="14" id="KW-1185">Reference proteome</keyword>
<feature type="transmembrane region" description="Helical" evidence="12">
    <location>
        <begin position="70"/>
        <end position="92"/>
    </location>
</feature>
<keyword evidence="6 12" id="KW-0915">Sodium</keyword>
<evidence type="ECO:0000256" key="3">
    <source>
        <dbReference type="ARBA" id="ARBA00022519"/>
    </source>
</evidence>
<proteinExistence type="inferred from homology"/>
<feature type="transmembrane region" description="Helical" evidence="12">
    <location>
        <begin position="39"/>
        <end position="58"/>
    </location>
</feature>
<keyword evidence="9 12" id="KW-0407">Ion channel</keyword>
<accession>A0A7C9VIG3</accession>
<dbReference type="NCBIfam" id="TIGR00494">
    <property type="entry name" value="crcB"/>
    <property type="match status" value="1"/>
</dbReference>
<evidence type="ECO:0000256" key="11">
    <source>
        <dbReference type="ARBA" id="ARBA00035585"/>
    </source>
</evidence>
<keyword evidence="7 12" id="KW-0406">Ion transport</keyword>
<dbReference type="Proteomes" id="UP000480266">
    <property type="component" value="Unassembled WGS sequence"/>
</dbReference>
<keyword evidence="5 12" id="KW-1133">Transmembrane helix</keyword>
<evidence type="ECO:0000256" key="4">
    <source>
        <dbReference type="ARBA" id="ARBA00022692"/>
    </source>
</evidence>
<gene>
    <name evidence="12 13" type="primary">crcB</name>
    <name evidence="12" type="synonym">fluC</name>
    <name evidence="13" type="ORF">G4V63_23080</name>
</gene>
<dbReference type="InterPro" id="IPR003691">
    <property type="entry name" value="FluC"/>
</dbReference>
<organism evidence="13 14">
    <name type="scientific">Candidatus Afipia apatlaquensis</name>
    <dbReference type="NCBI Taxonomy" id="2712852"/>
    <lineage>
        <taxon>Bacteria</taxon>
        <taxon>Pseudomonadati</taxon>
        <taxon>Pseudomonadota</taxon>
        <taxon>Alphaproteobacteria</taxon>
        <taxon>Hyphomicrobiales</taxon>
        <taxon>Nitrobacteraceae</taxon>
        <taxon>Afipia</taxon>
    </lineage>
</organism>
<keyword evidence="12" id="KW-0813">Transport</keyword>
<feature type="transmembrane region" description="Helical" evidence="12">
    <location>
        <begin position="98"/>
        <end position="122"/>
    </location>
</feature>
<evidence type="ECO:0000256" key="7">
    <source>
        <dbReference type="ARBA" id="ARBA00023065"/>
    </source>
</evidence>
<comment type="function">
    <text evidence="12">Fluoride-specific ion channel. Important for reducing fluoride concentration in the cell, thus reducing its toxicity.</text>
</comment>
<comment type="catalytic activity">
    <reaction evidence="11">
        <text>fluoride(in) = fluoride(out)</text>
        <dbReference type="Rhea" id="RHEA:76159"/>
        <dbReference type="ChEBI" id="CHEBI:17051"/>
    </reaction>
    <physiologicalReaction direction="left-to-right" evidence="11">
        <dbReference type="Rhea" id="RHEA:76160"/>
    </physiologicalReaction>
</comment>
<comment type="similarity">
    <text evidence="10 12">Belongs to the fluoride channel Fluc/FEX (TC 1.A.43) family.</text>
</comment>
<evidence type="ECO:0000313" key="13">
    <source>
        <dbReference type="EMBL" id="NGX97986.1"/>
    </source>
</evidence>
<dbReference type="GO" id="GO:0062054">
    <property type="term" value="F:fluoride channel activity"/>
    <property type="evidence" value="ECO:0007669"/>
    <property type="project" value="UniProtKB-UniRule"/>
</dbReference>
<keyword evidence="3" id="KW-0997">Cell inner membrane</keyword>
<comment type="subcellular location">
    <subcellularLocation>
        <location evidence="1 12">Cell membrane</location>
        <topology evidence="1 12">Multi-pass membrane protein</topology>
    </subcellularLocation>
</comment>
<comment type="activity regulation">
    <text evidence="12">Na(+) is not transported, but it plays an essential structural role and its presence is essential for fluoride channel function.</text>
</comment>
<dbReference type="PANTHER" id="PTHR28259">
    <property type="entry name" value="FLUORIDE EXPORT PROTEIN 1-RELATED"/>
    <property type="match status" value="1"/>
</dbReference>
<keyword evidence="2 12" id="KW-1003">Cell membrane</keyword>
<evidence type="ECO:0000256" key="6">
    <source>
        <dbReference type="ARBA" id="ARBA00023053"/>
    </source>
</evidence>